<sequence>MGNPKGFLEIKRKEAGYRPVRDRIGDFGEVEQTLNLEDRIDQASRCMDCGIPFCHWACPTSSKIPEWQDAIYRENWEEAAKILQSTNSFPEFTGRVCPAPCEKSCVLSLHNSPVTIRENEASVIEKAFDYGYIKAKPVAKRTGKKVAVIGSGPAGLSVADLLNQAGHSVTVFERDDAIGGLLRYGIPDFKLDKHVIDRRLELFVEEGIEFKTNQDVGVNISFSDLEKEYDAICLAIGAMKPRDLPIEGRDLNGIHFAMDFLKQQNKVVRGDEFSKQERISAKGKNVVVIGGGDTGSDCVGTSVRQKAKSVLQIEILPKPPEEREPHNPWPYWPNTLRTSSSHLEGCKRRWALSSKQFKGENGRVNQLEIVQIEWTKDAKGQFQMKEIPGTEETIDADLVLLAMGFVHPIHEGLVAELGLELDARGNIKTDTQGQTSNSKIFCCGDAATGASLVVRALDSGRKTAHSIHRFLKK</sequence>
<dbReference type="InterPro" id="IPR023753">
    <property type="entry name" value="FAD/NAD-binding_dom"/>
</dbReference>
<dbReference type="InterPro" id="IPR028261">
    <property type="entry name" value="DPD_II"/>
</dbReference>
<evidence type="ECO:0000256" key="1">
    <source>
        <dbReference type="ARBA" id="ARBA00022605"/>
    </source>
</evidence>
<keyword evidence="7" id="KW-1185">Reference proteome</keyword>
<reference evidence="6 7" key="1">
    <citation type="submission" date="2018-05" db="EMBL/GenBank/DDBJ databases">
        <title>Marinifilum breve JC075T sp. nov., a marine bacterium isolated from Yongle Blue Hole in the South China Sea.</title>
        <authorList>
            <person name="Fu T."/>
        </authorList>
    </citation>
    <scope>NUCLEOTIDE SEQUENCE [LARGE SCALE GENOMIC DNA]</scope>
    <source>
        <strain evidence="6 7">JC075</strain>
    </source>
</reference>
<dbReference type="AlphaFoldDB" id="A0A2V3ZZG3"/>
<keyword evidence="1" id="KW-0028">Amino-acid biosynthesis</keyword>
<dbReference type="GO" id="GO:0006537">
    <property type="term" value="P:glutamate biosynthetic process"/>
    <property type="evidence" value="ECO:0007669"/>
    <property type="project" value="UniProtKB-KW"/>
</dbReference>
<dbReference type="InterPro" id="IPR036188">
    <property type="entry name" value="FAD/NAD-bd_sf"/>
</dbReference>
<evidence type="ECO:0000259" key="5">
    <source>
        <dbReference type="PROSITE" id="PS51379"/>
    </source>
</evidence>
<dbReference type="Proteomes" id="UP000248079">
    <property type="component" value="Unassembled WGS sequence"/>
</dbReference>
<dbReference type="Pfam" id="PF14691">
    <property type="entry name" value="Fer4_20"/>
    <property type="match status" value="1"/>
</dbReference>
<dbReference type="SUPFAM" id="SSF46548">
    <property type="entry name" value="alpha-helical ferredoxin"/>
    <property type="match status" value="1"/>
</dbReference>
<comment type="pathway">
    <text evidence="4">Amino-acid biosynthesis.</text>
</comment>
<protein>
    <submittedName>
        <fullName evidence="6">Glutamate synthase</fullName>
    </submittedName>
</protein>
<dbReference type="EMBL" id="QFLI01000002">
    <property type="protein sequence ID" value="PXY01882.1"/>
    <property type="molecule type" value="Genomic_DNA"/>
</dbReference>
<evidence type="ECO:0000256" key="2">
    <source>
        <dbReference type="ARBA" id="ARBA00023002"/>
    </source>
</evidence>
<dbReference type="InterPro" id="IPR017896">
    <property type="entry name" value="4Fe4S_Fe-S-bd"/>
</dbReference>
<keyword evidence="3" id="KW-0314">Glutamate biosynthesis</keyword>
<dbReference type="Gene3D" id="3.50.50.60">
    <property type="entry name" value="FAD/NAD(P)-binding domain"/>
    <property type="match status" value="2"/>
</dbReference>
<evidence type="ECO:0000256" key="3">
    <source>
        <dbReference type="ARBA" id="ARBA00023164"/>
    </source>
</evidence>
<dbReference type="InterPro" id="IPR006005">
    <property type="entry name" value="Glut_synth_ssu1"/>
</dbReference>
<dbReference type="SUPFAM" id="SSF51971">
    <property type="entry name" value="Nucleotide-binding domain"/>
    <property type="match status" value="2"/>
</dbReference>
<evidence type="ECO:0000256" key="4">
    <source>
        <dbReference type="ARBA" id="ARBA00029440"/>
    </source>
</evidence>
<dbReference type="NCBIfam" id="TIGR01317">
    <property type="entry name" value="GOGAT_sm_gam"/>
    <property type="match status" value="1"/>
</dbReference>
<dbReference type="InterPro" id="IPR009051">
    <property type="entry name" value="Helical_ferredxn"/>
</dbReference>
<dbReference type="RefSeq" id="WP_110359519.1">
    <property type="nucleotide sequence ID" value="NZ_QFLI01000002.1"/>
</dbReference>
<comment type="caution">
    <text evidence="6">The sequence shown here is derived from an EMBL/GenBank/DDBJ whole genome shotgun (WGS) entry which is preliminary data.</text>
</comment>
<dbReference type="PRINTS" id="PR00419">
    <property type="entry name" value="ADXRDTASE"/>
</dbReference>
<dbReference type="InterPro" id="IPR051394">
    <property type="entry name" value="Glutamate_Synthase"/>
</dbReference>
<dbReference type="OrthoDB" id="9803192at2"/>
<feature type="domain" description="4Fe-4S ferredoxin-type" evidence="5">
    <location>
        <begin position="36"/>
        <end position="70"/>
    </location>
</feature>
<gene>
    <name evidence="6" type="ORF">DF185_04330</name>
</gene>
<dbReference type="PROSITE" id="PS51379">
    <property type="entry name" value="4FE4S_FER_2"/>
    <property type="match status" value="1"/>
</dbReference>
<organism evidence="6 7">
    <name type="scientific">Marinifilum breve</name>
    <dbReference type="NCBI Taxonomy" id="2184082"/>
    <lineage>
        <taxon>Bacteria</taxon>
        <taxon>Pseudomonadati</taxon>
        <taxon>Bacteroidota</taxon>
        <taxon>Bacteroidia</taxon>
        <taxon>Marinilabiliales</taxon>
        <taxon>Marinifilaceae</taxon>
    </lineage>
</organism>
<keyword evidence="2" id="KW-0560">Oxidoreductase</keyword>
<dbReference type="GO" id="GO:0051536">
    <property type="term" value="F:iron-sulfur cluster binding"/>
    <property type="evidence" value="ECO:0007669"/>
    <property type="project" value="InterPro"/>
</dbReference>
<dbReference type="Pfam" id="PF07992">
    <property type="entry name" value="Pyr_redox_2"/>
    <property type="match status" value="2"/>
</dbReference>
<dbReference type="Gene3D" id="1.10.1060.10">
    <property type="entry name" value="Alpha-helical ferredoxin"/>
    <property type="match status" value="1"/>
</dbReference>
<proteinExistence type="predicted"/>
<evidence type="ECO:0000313" key="7">
    <source>
        <dbReference type="Proteomes" id="UP000248079"/>
    </source>
</evidence>
<dbReference type="PANTHER" id="PTHR43100:SF1">
    <property type="entry name" value="GLUTAMATE SYNTHASE [NADPH] SMALL CHAIN"/>
    <property type="match status" value="1"/>
</dbReference>
<dbReference type="PANTHER" id="PTHR43100">
    <property type="entry name" value="GLUTAMATE SYNTHASE [NADPH] SMALL CHAIN"/>
    <property type="match status" value="1"/>
</dbReference>
<evidence type="ECO:0000313" key="6">
    <source>
        <dbReference type="EMBL" id="PXY01882.1"/>
    </source>
</evidence>
<dbReference type="GO" id="GO:0016639">
    <property type="term" value="F:oxidoreductase activity, acting on the CH-NH2 group of donors, NAD or NADP as acceptor"/>
    <property type="evidence" value="ECO:0007669"/>
    <property type="project" value="InterPro"/>
</dbReference>
<name>A0A2V3ZZG3_9BACT</name>
<accession>A0A2V3ZZG3</accession>